<dbReference type="Gene3D" id="1.10.260.40">
    <property type="entry name" value="lambda repressor-like DNA-binding domains"/>
    <property type="match status" value="1"/>
</dbReference>
<dbReference type="Proteomes" id="UP000575397">
    <property type="component" value="Unassembled WGS sequence"/>
</dbReference>
<gene>
    <name evidence="2" type="ORF">HHJ77_09210</name>
</gene>
<dbReference type="SMART" id="SM00530">
    <property type="entry name" value="HTH_XRE"/>
    <property type="match status" value="1"/>
</dbReference>
<evidence type="ECO:0000313" key="3">
    <source>
        <dbReference type="Proteomes" id="UP000575397"/>
    </source>
</evidence>
<dbReference type="GO" id="GO:0003677">
    <property type="term" value="F:DNA binding"/>
    <property type="evidence" value="ECO:0007669"/>
    <property type="project" value="InterPro"/>
</dbReference>
<dbReference type="PROSITE" id="PS50943">
    <property type="entry name" value="HTH_CROC1"/>
    <property type="match status" value="1"/>
</dbReference>
<dbReference type="SUPFAM" id="SSF47413">
    <property type="entry name" value="lambda repressor-like DNA-binding domains"/>
    <property type="match status" value="1"/>
</dbReference>
<dbReference type="EMBL" id="JABCUS010000021">
    <property type="protein sequence ID" value="NMX04093.1"/>
    <property type="molecule type" value="Genomic_DNA"/>
</dbReference>
<accession>A0A7Y0YIJ0</accession>
<organism evidence="2 3">
    <name type="scientific">Mobiluncus mulieris</name>
    <dbReference type="NCBI Taxonomy" id="2052"/>
    <lineage>
        <taxon>Bacteria</taxon>
        <taxon>Bacillati</taxon>
        <taxon>Actinomycetota</taxon>
        <taxon>Actinomycetes</taxon>
        <taxon>Actinomycetales</taxon>
        <taxon>Actinomycetaceae</taxon>
        <taxon>Mobiluncus</taxon>
    </lineage>
</organism>
<dbReference type="RefSeq" id="WP_169763078.1">
    <property type="nucleotide sequence ID" value="NZ_JABCUS010000021.1"/>
</dbReference>
<evidence type="ECO:0000313" key="2">
    <source>
        <dbReference type="EMBL" id="NMX04093.1"/>
    </source>
</evidence>
<dbReference type="InterPro" id="IPR001387">
    <property type="entry name" value="Cro/C1-type_HTH"/>
</dbReference>
<protein>
    <submittedName>
        <fullName evidence="2">Helix-turn-helix domain-containing protein</fullName>
    </submittedName>
</protein>
<feature type="domain" description="HTH cro/C1-type" evidence="1">
    <location>
        <begin position="19"/>
        <end position="73"/>
    </location>
</feature>
<proteinExistence type="predicted"/>
<reference evidence="2 3" key="1">
    <citation type="submission" date="2020-04" db="EMBL/GenBank/DDBJ databases">
        <title>Antimicrobial susceptibility and clonality of vaginal-derived multi-drug resistant Mobiluncus isolates in China.</title>
        <authorList>
            <person name="Zhang X."/>
        </authorList>
    </citation>
    <scope>NUCLEOTIDE SEQUENCE [LARGE SCALE GENOMIC DNA]</scope>
    <source>
        <strain evidence="2 3">12</strain>
    </source>
</reference>
<dbReference type="AlphaFoldDB" id="A0A7Y0YIJ0"/>
<sequence>MQVLTPSTSRNAKQLGEHVRNWRKIHKFTQKNLAGRAKITRQALAKIERGNPHARLDDILSILEILGQEKKMLEALDPLNDSVARLRWGLTEKERVR</sequence>
<dbReference type="CDD" id="cd00093">
    <property type="entry name" value="HTH_XRE"/>
    <property type="match status" value="1"/>
</dbReference>
<evidence type="ECO:0000259" key="1">
    <source>
        <dbReference type="PROSITE" id="PS50943"/>
    </source>
</evidence>
<comment type="caution">
    <text evidence="2">The sequence shown here is derived from an EMBL/GenBank/DDBJ whole genome shotgun (WGS) entry which is preliminary data.</text>
</comment>
<dbReference type="Pfam" id="PF13560">
    <property type="entry name" value="HTH_31"/>
    <property type="match status" value="1"/>
</dbReference>
<dbReference type="InterPro" id="IPR010982">
    <property type="entry name" value="Lambda_DNA-bd_dom_sf"/>
</dbReference>
<name>A0A7Y0YIJ0_9ACTO</name>